<protein>
    <recommendedName>
        <fullName evidence="8">Heterokaryon incompatibility domain-containing protein</fullName>
    </recommendedName>
</protein>
<feature type="compositionally biased region" description="Basic and acidic residues" evidence="2">
    <location>
        <begin position="702"/>
        <end position="711"/>
    </location>
</feature>
<accession>A0A4Z0Z1B7</accession>
<evidence type="ECO:0000256" key="1">
    <source>
        <dbReference type="ARBA" id="ARBA00022737"/>
    </source>
</evidence>
<dbReference type="InterPro" id="IPR056884">
    <property type="entry name" value="NPHP3-like_N"/>
</dbReference>
<feature type="domain" description="Heterokaryon incompatibility" evidence="3">
    <location>
        <begin position="25"/>
        <end position="114"/>
    </location>
</feature>
<keyword evidence="1" id="KW-0677">Repeat</keyword>
<proteinExistence type="predicted"/>
<evidence type="ECO:0000256" key="2">
    <source>
        <dbReference type="SAM" id="MobiDB-lite"/>
    </source>
</evidence>
<dbReference type="SUPFAM" id="SSF52540">
    <property type="entry name" value="P-loop containing nucleoside triphosphate hydrolases"/>
    <property type="match status" value="1"/>
</dbReference>
<evidence type="ECO:0000313" key="7">
    <source>
        <dbReference type="Proteomes" id="UP000297716"/>
    </source>
</evidence>
<dbReference type="PANTHER" id="PTHR10622:SF11">
    <property type="entry name" value="HET-DOMAIN-CONTAINING PROTEIN"/>
    <property type="match status" value="1"/>
</dbReference>
<evidence type="ECO:0000313" key="6">
    <source>
        <dbReference type="EMBL" id="TGJ85998.1"/>
    </source>
</evidence>
<dbReference type="InterPro" id="IPR010730">
    <property type="entry name" value="HET"/>
</dbReference>
<dbReference type="InterPro" id="IPR027417">
    <property type="entry name" value="P-loop_NTPase"/>
</dbReference>
<feature type="domain" description="Nephrocystin 3-like N-terminal" evidence="4">
    <location>
        <begin position="298"/>
        <end position="471"/>
    </location>
</feature>
<dbReference type="AlphaFoldDB" id="A0A4Z0Z1B7"/>
<organism evidence="6 7">
    <name type="scientific">Xylaria hypoxylon</name>
    <dbReference type="NCBI Taxonomy" id="37992"/>
    <lineage>
        <taxon>Eukaryota</taxon>
        <taxon>Fungi</taxon>
        <taxon>Dikarya</taxon>
        <taxon>Ascomycota</taxon>
        <taxon>Pezizomycotina</taxon>
        <taxon>Sordariomycetes</taxon>
        <taxon>Xylariomycetidae</taxon>
        <taxon>Xylariales</taxon>
        <taxon>Xylariaceae</taxon>
        <taxon>Xylaria</taxon>
    </lineage>
</organism>
<feature type="domain" description="DUF7896" evidence="5">
    <location>
        <begin position="1001"/>
        <end position="1091"/>
    </location>
</feature>
<comment type="caution">
    <text evidence="6">The sequence shown here is derived from an EMBL/GenBank/DDBJ whole genome shotgun (WGS) entry which is preliminary data.</text>
</comment>
<gene>
    <name evidence="6" type="ORF">E0Z10_g2760</name>
</gene>
<name>A0A4Z0Z1B7_9PEZI</name>
<reference evidence="6 7" key="1">
    <citation type="submission" date="2019-03" db="EMBL/GenBank/DDBJ databases">
        <title>Draft genome sequence of Xylaria hypoxylon DSM 108379, a ubiquitous saprotrophic-parasitic fungi on hardwood.</title>
        <authorList>
            <person name="Buettner E."/>
            <person name="Leonhardt S."/>
            <person name="Gebauer A.M."/>
            <person name="Liers C."/>
            <person name="Hofrichter M."/>
            <person name="Kellner H."/>
        </authorList>
    </citation>
    <scope>NUCLEOTIDE SEQUENCE [LARGE SCALE GENOMIC DNA]</scope>
    <source>
        <strain evidence="6 7">DSM 108379</strain>
    </source>
</reference>
<evidence type="ECO:0008006" key="8">
    <source>
        <dbReference type="Google" id="ProtNLM"/>
    </source>
</evidence>
<evidence type="ECO:0000259" key="4">
    <source>
        <dbReference type="Pfam" id="PF24883"/>
    </source>
</evidence>
<feature type="region of interest" description="Disordered" evidence="2">
    <location>
        <begin position="1050"/>
        <end position="1073"/>
    </location>
</feature>
<dbReference type="Pfam" id="PF06985">
    <property type="entry name" value="HET"/>
    <property type="match status" value="1"/>
</dbReference>
<evidence type="ECO:0000259" key="3">
    <source>
        <dbReference type="Pfam" id="PF06985"/>
    </source>
</evidence>
<evidence type="ECO:0000259" key="5">
    <source>
        <dbReference type="Pfam" id="PF25438"/>
    </source>
</evidence>
<keyword evidence="7" id="KW-1185">Reference proteome</keyword>
<dbReference type="InterPro" id="IPR057218">
    <property type="entry name" value="DUF7896"/>
</dbReference>
<dbReference type="Gene3D" id="3.40.50.300">
    <property type="entry name" value="P-loop containing nucleotide triphosphate hydrolases"/>
    <property type="match status" value="1"/>
</dbReference>
<dbReference type="STRING" id="37992.A0A4Z0Z1B7"/>
<feature type="region of interest" description="Disordered" evidence="2">
    <location>
        <begin position="646"/>
        <end position="744"/>
    </location>
</feature>
<dbReference type="PANTHER" id="PTHR10622">
    <property type="entry name" value="HET DOMAIN-CONTAINING PROTEIN"/>
    <property type="match status" value="1"/>
</dbReference>
<dbReference type="Proteomes" id="UP000297716">
    <property type="component" value="Unassembled WGS sequence"/>
</dbReference>
<dbReference type="Pfam" id="PF25438">
    <property type="entry name" value="DUF7896"/>
    <property type="match status" value="1"/>
</dbReference>
<sequence>MRLFMIQDDGKLTLTKDLTSSIPPYAILSHTWGTEDEEVTFRDIVEGTGDHKDGYRKIQFCAKQAASHGLQYFWVDSCCIDKSNSTELSQAINSMFRWYHNAVICYVYLSDVSTGGYQSNAEFLWESTFRKSRWFTRGWTLQELIAPSSVEFFSVEGQRLGDKGSLERQLHEITGIAPAALRGSPLSDFSRRERMLWAEGRTTKFKEDMAYSLLGIFEVHLPLIYGEGIKHAFRRLEEEIDKQVAFERGRLRDHQRLKLEPFSLVPSSVSEVEESCLRSLWFPSMNTRRLNLEKPAEQTCLWLFEHEVYQDWFLGRNRDKHSGLLRLNGKPGTGKSILMKEAFRRAVLGQDKSDYRTAAFFFNAKGGELENSPLGLFRSLLHQLLPRDLEHLQRFRKLWNERNSGRYPWQETELRSFFQSMFANQRAKRTIIFIDALDECDSKSIRSQASFWRGITRSAYEAKVHLNVCLSIRDFPMVTMRNCPEIVVENHNSHDITTYVKQKFTLSIAAKEPQWELLKDKVLRKSAGVFLWVVLVVDDVLEKWDGGDGVHSLLKQLDVVPEELEALFSQMFLSLDPGARDITLRLFQWAVLAAKPLRLHEWHHIMAFIRQPILSSLHEWRGSDNFTKDDDQLEKQIRSVSKGLIEKQYPYAPEQGPLTSNAERHGSFKSYTSRYPKGTDERSGGCLDATSPPQKPNLYPTDRARSSESHGARRNYSPPSCDVKRKYHGRTPSPSSRQMRGRRGPASVFGMLKKSSDFNHIDMSRWLETLLTGKCIADPISLNESAFDSPTPLSVTGQSQVLEDYPALLSYATSEFFTHARLAEETGVDPSPIVNRLLEKGIWARWVTLREDVPQGVELWHYAADRGLNSWVSIFSQPPMPRRGLPLAPELEVRDPAFTLYTVGSKVPVEYENENENTQMSLSHPFKRSASVASFSSAGSHRGDMEASIFAGSAKSPVTAKKPAREPRPQLFCEKCNEYPEGFNGELLLRMHDYSKHRNQEKRWICIHPSEAGLTVEVDIVKPLDKCRACKARKEYRTYHNLAAHLRRSHFRDKPARAGNKNSAADDVARRGGKGGAVLMPPGELMKWMKAIYVNQEN</sequence>
<dbReference type="OrthoDB" id="7464126at2759"/>
<dbReference type="Pfam" id="PF24883">
    <property type="entry name" value="NPHP3_N"/>
    <property type="match status" value="1"/>
</dbReference>
<dbReference type="EMBL" id="SKBN01000035">
    <property type="protein sequence ID" value="TGJ85998.1"/>
    <property type="molecule type" value="Genomic_DNA"/>
</dbReference>